<organism evidence="2 3">
    <name type="scientific">Sphingomonas immobilis</name>
    <dbReference type="NCBI Taxonomy" id="3063997"/>
    <lineage>
        <taxon>Bacteria</taxon>
        <taxon>Pseudomonadati</taxon>
        <taxon>Pseudomonadota</taxon>
        <taxon>Alphaproteobacteria</taxon>
        <taxon>Sphingomonadales</taxon>
        <taxon>Sphingomonadaceae</taxon>
        <taxon>Sphingomonas</taxon>
    </lineage>
</organism>
<keyword evidence="3" id="KW-1185">Reference proteome</keyword>
<dbReference type="Proteomes" id="UP001176468">
    <property type="component" value="Unassembled WGS sequence"/>
</dbReference>
<protein>
    <submittedName>
        <fullName evidence="2">Uncharacterized protein</fullName>
    </submittedName>
</protein>
<sequence length="219" mass="23241">MKRIALSLGLLIAGTAQATPIDPEDARDQQRPVATVVARTNFLRGDIAGCPSAAPKCVRKGYLLSGDPVLLGKTQGGYREVSFTGPKGTLSEGFVPVAAIKPWTAPAVWTGHWVRDEGEIDIRPGKRTGTYAVDGEATYGMHDPDRVKRGGVNIGNIDGEGVPANGLLRGGDEKADYECAWSLKLAGPYLIAADNGMCGGMNVRFNGFYRRAGAPAKKR</sequence>
<comment type="caution">
    <text evidence="2">The sequence shown here is derived from an EMBL/GenBank/DDBJ whole genome shotgun (WGS) entry which is preliminary data.</text>
</comment>
<accession>A0ABT8ZV45</accession>
<proteinExistence type="predicted"/>
<feature type="chain" id="PRO_5046156178" evidence="1">
    <location>
        <begin position="19"/>
        <end position="219"/>
    </location>
</feature>
<keyword evidence="1" id="KW-0732">Signal</keyword>
<dbReference type="RefSeq" id="WP_304559906.1">
    <property type="nucleotide sequence ID" value="NZ_JAUQSZ010000002.1"/>
</dbReference>
<evidence type="ECO:0000313" key="2">
    <source>
        <dbReference type="EMBL" id="MDO7841448.1"/>
    </source>
</evidence>
<name>A0ABT8ZV45_9SPHN</name>
<evidence type="ECO:0000313" key="3">
    <source>
        <dbReference type="Proteomes" id="UP001176468"/>
    </source>
</evidence>
<dbReference type="EMBL" id="JAUQSZ010000002">
    <property type="protein sequence ID" value="MDO7841448.1"/>
    <property type="molecule type" value="Genomic_DNA"/>
</dbReference>
<evidence type="ECO:0000256" key="1">
    <source>
        <dbReference type="SAM" id="SignalP"/>
    </source>
</evidence>
<gene>
    <name evidence="2" type="ORF">Q5H94_03855</name>
</gene>
<feature type="signal peptide" evidence="1">
    <location>
        <begin position="1"/>
        <end position="18"/>
    </location>
</feature>
<reference evidence="2" key="1">
    <citation type="submission" date="2023-07" db="EMBL/GenBank/DDBJ databases">
        <authorList>
            <person name="Kim M.K."/>
        </authorList>
    </citation>
    <scope>NUCLEOTIDE SEQUENCE</scope>
    <source>
        <strain evidence="2">CA1-15</strain>
    </source>
</reference>